<feature type="transmembrane region" description="Helical" evidence="7">
    <location>
        <begin position="255"/>
        <end position="281"/>
    </location>
</feature>
<keyword evidence="4 7" id="KW-1133">Transmembrane helix</keyword>
<dbReference type="Proteomes" id="UP000516148">
    <property type="component" value="Chromosome"/>
</dbReference>
<gene>
    <name evidence="9" type="ORF">H3Z74_23265</name>
</gene>
<dbReference type="AlphaFoldDB" id="A0A7H0LIL4"/>
<dbReference type="CDD" id="cd17328">
    <property type="entry name" value="MFS_spinster_like"/>
    <property type="match status" value="1"/>
</dbReference>
<dbReference type="PANTHER" id="PTHR23505">
    <property type="entry name" value="SPINSTER"/>
    <property type="match status" value="1"/>
</dbReference>
<dbReference type="KEGG" id="spap:H3Z74_23265"/>
<dbReference type="InterPro" id="IPR020846">
    <property type="entry name" value="MFS_dom"/>
</dbReference>
<dbReference type="SUPFAM" id="SSF103473">
    <property type="entry name" value="MFS general substrate transporter"/>
    <property type="match status" value="1"/>
</dbReference>
<feature type="transmembrane region" description="Helical" evidence="7">
    <location>
        <begin position="115"/>
        <end position="135"/>
    </location>
</feature>
<dbReference type="PROSITE" id="PS50850">
    <property type="entry name" value="MFS"/>
    <property type="match status" value="1"/>
</dbReference>
<dbReference type="PANTHER" id="PTHR23505:SF79">
    <property type="entry name" value="PROTEIN SPINSTER"/>
    <property type="match status" value="1"/>
</dbReference>
<feature type="transmembrane region" description="Helical" evidence="7">
    <location>
        <begin position="45"/>
        <end position="63"/>
    </location>
</feature>
<dbReference type="InterPro" id="IPR036259">
    <property type="entry name" value="MFS_trans_sf"/>
</dbReference>
<name>A0A7H0LIL4_9SPHN</name>
<organism evidence="9 10">
    <name type="scientific">Sphingomonas alpina</name>
    <dbReference type="NCBI Taxonomy" id="653931"/>
    <lineage>
        <taxon>Bacteria</taxon>
        <taxon>Pseudomonadati</taxon>
        <taxon>Pseudomonadota</taxon>
        <taxon>Alphaproteobacteria</taxon>
        <taxon>Sphingomonadales</taxon>
        <taxon>Sphingomonadaceae</taxon>
        <taxon>Sphingomonas</taxon>
    </lineage>
</organism>
<keyword evidence="10" id="KW-1185">Reference proteome</keyword>
<dbReference type="Pfam" id="PF07690">
    <property type="entry name" value="MFS_1"/>
    <property type="match status" value="1"/>
</dbReference>
<evidence type="ECO:0000256" key="7">
    <source>
        <dbReference type="SAM" id="Phobius"/>
    </source>
</evidence>
<dbReference type="InterPro" id="IPR044770">
    <property type="entry name" value="MFS_spinster-like"/>
</dbReference>
<dbReference type="InterPro" id="IPR011701">
    <property type="entry name" value="MFS"/>
</dbReference>
<feature type="transmembrane region" description="Helical" evidence="7">
    <location>
        <begin position="365"/>
        <end position="386"/>
    </location>
</feature>
<reference evidence="9 10" key="1">
    <citation type="submission" date="2020-09" db="EMBL/GenBank/DDBJ databases">
        <title>Sphingomonas sp., a new species isolated from pork steak.</title>
        <authorList>
            <person name="Heidler von Heilborn D."/>
        </authorList>
    </citation>
    <scope>NUCLEOTIDE SEQUENCE [LARGE SCALE GENOMIC DNA]</scope>
    <source>
        <strain evidence="10">S8-3T</strain>
    </source>
</reference>
<feature type="transmembrane region" description="Helical" evidence="7">
    <location>
        <begin position="398"/>
        <end position="422"/>
    </location>
</feature>
<keyword evidence="5 7" id="KW-0472">Membrane</keyword>
<evidence type="ECO:0000256" key="5">
    <source>
        <dbReference type="ARBA" id="ARBA00023136"/>
    </source>
</evidence>
<feature type="transmembrane region" description="Helical" evidence="7">
    <location>
        <begin position="176"/>
        <end position="199"/>
    </location>
</feature>
<dbReference type="GO" id="GO:0022857">
    <property type="term" value="F:transmembrane transporter activity"/>
    <property type="evidence" value="ECO:0007669"/>
    <property type="project" value="InterPro"/>
</dbReference>
<dbReference type="Gene3D" id="1.20.1250.20">
    <property type="entry name" value="MFS general substrate transporter like domains"/>
    <property type="match status" value="1"/>
</dbReference>
<evidence type="ECO:0000313" key="10">
    <source>
        <dbReference type="Proteomes" id="UP000516148"/>
    </source>
</evidence>
<feature type="transmembrane region" description="Helical" evidence="7">
    <location>
        <begin position="84"/>
        <end position="103"/>
    </location>
</feature>
<dbReference type="RefSeq" id="WP_187761828.1">
    <property type="nucleotide sequence ID" value="NZ_CP061038.1"/>
</dbReference>
<dbReference type="EMBL" id="CP061038">
    <property type="protein sequence ID" value="QNQ09517.1"/>
    <property type="molecule type" value="Genomic_DNA"/>
</dbReference>
<evidence type="ECO:0000256" key="4">
    <source>
        <dbReference type="ARBA" id="ARBA00022989"/>
    </source>
</evidence>
<keyword evidence="2" id="KW-0813">Transport</keyword>
<feature type="transmembrane region" description="Helical" evidence="7">
    <location>
        <begin position="205"/>
        <end position="225"/>
    </location>
</feature>
<protein>
    <submittedName>
        <fullName evidence="9">MFS transporter</fullName>
    </submittedName>
</protein>
<comment type="subcellular location">
    <subcellularLocation>
        <location evidence="1">Membrane</location>
        <topology evidence="1">Multi-pass membrane protein</topology>
    </subcellularLocation>
</comment>
<feature type="region of interest" description="Disordered" evidence="6">
    <location>
        <begin position="1"/>
        <end position="38"/>
    </location>
</feature>
<evidence type="ECO:0000256" key="3">
    <source>
        <dbReference type="ARBA" id="ARBA00022692"/>
    </source>
</evidence>
<feature type="transmembrane region" description="Helical" evidence="7">
    <location>
        <begin position="337"/>
        <end position="359"/>
    </location>
</feature>
<feature type="compositionally biased region" description="Low complexity" evidence="6">
    <location>
        <begin position="14"/>
        <end position="25"/>
    </location>
</feature>
<proteinExistence type="predicted"/>
<accession>A0A7H0LIL4</accession>
<evidence type="ECO:0000256" key="1">
    <source>
        <dbReference type="ARBA" id="ARBA00004141"/>
    </source>
</evidence>
<feature type="transmembrane region" description="Helical" evidence="7">
    <location>
        <begin position="301"/>
        <end position="325"/>
    </location>
</feature>
<feature type="domain" description="Major facilitator superfamily (MFS) profile" evidence="8">
    <location>
        <begin position="50"/>
        <end position="458"/>
    </location>
</feature>
<evidence type="ECO:0000259" key="8">
    <source>
        <dbReference type="PROSITE" id="PS50850"/>
    </source>
</evidence>
<evidence type="ECO:0000256" key="6">
    <source>
        <dbReference type="SAM" id="MobiDB-lite"/>
    </source>
</evidence>
<evidence type="ECO:0000256" key="2">
    <source>
        <dbReference type="ARBA" id="ARBA00022448"/>
    </source>
</evidence>
<keyword evidence="3 7" id="KW-0812">Transmembrane</keyword>
<evidence type="ECO:0000313" key="9">
    <source>
        <dbReference type="EMBL" id="QNQ09517.1"/>
    </source>
</evidence>
<sequence length="468" mass="49420">MTDQTTARFPQTPPDDVVVSDLNSSDPPPSPILGAASRDDDSPKVFPLGVMLLMMLIYTLNFFDRQILTILVEPIKADLDLSDSQIGAISGLAFALLYTAAGLPLARFADKTNRVHMISGALAVWSIFTIACGFTRSFGQMLLTRIGVGVGEAGCTPAAHSLITDYVPRHRRALALAMYQMGVPLGSLTGLVVGGILASTLGWRWAFFIAGAPGLLLAVIVPFVMKEPRRQASAAAAVHIPLRAGLAVLWRKRSFAYICVASGFSAFGFYGLSAFSGSLYIRTHPEQLGTLASSLGMAPTALLGVLLGLMVGICGGLGTFLGGFLSDRFARSSIANYVLFCAVAITAAAPLFTLVALASDMRVSLGLFGAALFCQTMSYGPVYAAIQTVAEPRMRGMAVAIQILFVNLIGLALGPLFVGVMSDLFTSWFGAIQGLRFAISLVGAPMLLSGLMFIHATRLVHREDAAAA</sequence>
<dbReference type="GO" id="GO:0016020">
    <property type="term" value="C:membrane"/>
    <property type="evidence" value="ECO:0007669"/>
    <property type="project" value="UniProtKB-SubCell"/>
</dbReference>
<feature type="transmembrane region" description="Helical" evidence="7">
    <location>
        <begin position="434"/>
        <end position="454"/>
    </location>
</feature>